<keyword evidence="2" id="KW-1185">Reference proteome</keyword>
<dbReference type="RefSeq" id="WP_338399023.1">
    <property type="nucleotide sequence ID" value="NZ_AP025295.1"/>
</dbReference>
<dbReference type="Gene3D" id="3.60.15.10">
    <property type="entry name" value="Ribonuclease Z/Hydroxyacylglutathione hydrolase-like"/>
    <property type="match status" value="1"/>
</dbReference>
<evidence type="ECO:0000313" key="2">
    <source>
        <dbReference type="Proteomes" id="UP001354989"/>
    </source>
</evidence>
<reference evidence="1 2" key="1">
    <citation type="submission" date="2021-12" db="EMBL/GenBank/DDBJ databases">
        <title>Genome sequencing of bacteria with rrn-lacking chromosome and rrn-plasmid.</title>
        <authorList>
            <person name="Anda M."/>
            <person name="Iwasaki W."/>
        </authorList>
    </citation>
    <scope>NUCLEOTIDE SEQUENCE [LARGE SCALE GENOMIC DNA]</scope>
    <source>
        <strain evidence="1 2">NBRC 101262</strain>
        <plasmid evidence="1 2">pPP3</plasmid>
    </source>
</reference>
<geneLocation type="plasmid" evidence="1 2">
    <name>pPP3</name>
</geneLocation>
<dbReference type="SUPFAM" id="SSF56281">
    <property type="entry name" value="Metallo-hydrolase/oxidoreductase"/>
    <property type="match status" value="1"/>
</dbReference>
<proteinExistence type="predicted"/>
<dbReference type="PANTHER" id="PTHR46018:SF7">
    <property type="entry name" value="RIBONUCLEASE Z"/>
    <property type="match status" value="1"/>
</dbReference>
<dbReference type="InterPro" id="IPR036866">
    <property type="entry name" value="RibonucZ/Hydroxyglut_hydro"/>
</dbReference>
<protein>
    <submittedName>
        <fullName evidence="1">MBL fold metallo-hydrolase</fullName>
    </submittedName>
</protein>
<dbReference type="PANTHER" id="PTHR46018">
    <property type="entry name" value="ZINC PHOSPHODIESTERASE ELAC PROTEIN 1"/>
    <property type="match status" value="1"/>
</dbReference>
<organism evidence="1 2">
    <name type="scientific">Persicobacter psychrovividus</name>
    <dbReference type="NCBI Taxonomy" id="387638"/>
    <lineage>
        <taxon>Bacteria</taxon>
        <taxon>Pseudomonadati</taxon>
        <taxon>Bacteroidota</taxon>
        <taxon>Cytophagia</taxon>
        <taxon>Cytophagales</taxon>
        <taxon>Persicobacteraceae</taxon>
        <taxon>Persicobacter</taxon>
    </lineage>
</organism>
<gene>
    <name evidence="1" type="ORF">PEPS_38720</name>
</gene>
<keyword evidence="1" id="KW-0614">Plasmid</keyword>
<dbReference type="Pfam" id="PF23023">
    <property type="entry name" value="Anti-Pycsar_Apyc1"/>
    <property type="match status" value="1"/>
</dbReference>
<dbReference type="EMBL" id="AP025295">
    <property type="protein sequence ID" value="BDD01592.1"/>
    <property type="molecule type" value="Genomic_DNA"/>
</dbReference>
<name>A0ABN6LJ22_9BACT</name>
<sequence length="246" mass="27440">MAGRLLVLGSGNAFHAGGMAHSAFLMETESGLTLLECGATTLLQMKQRKVKLSNLRTIIISHLHGDHFGGLPFLLLDRAFSDEADQPLCLIGPAQLKTQLFALMEVLYPASERHLERLNLQFKTLGGERISTADFAVDSFEVKHSEAINAYAYRINHPQFKVFYSGDLQWTDAVLDWSDGCDLKIIECNFLNNGKGGHVSLEAVKEHLDRLGKSETYFHHLDQETRAYMLNSGLQCTEDGLTIWLS</sequence>
<dbReference type="Proteomes" id="UP001354989">
    <property type="component" value="Plasmid pPP3"/>
</dbReference>
<evidence type="ECO:0000313" key="1">
    <source>
        <dbReference type="EMBL" id="BDD01592.1"/>
    </source>
</evidence>
<accession>A0ABN6LJ22</accession>